<dbReference type="KEGG" id="oac:Oscil6304_1485"/>
<evidence type="ECO:0000313" key="1">
    <source>
        <dbReference type="EMBL" id="AFY81190.1"/>
    </source>
</evidence>
<dbReference type="HOGENOM" id="CLU_1502751_0_0_3"/>
<dbReference type="InParanoid" id="K9TF79"/>
<protein>
    <submittedName>
        <fullName evidence="1">Uncharacterized protein</fullName>
    </submittedName>
</protein>
<dbReference type="STRING" id="56110.Oscil6304_1485"/>
<accession>K9TF79</accession>
<dbReference type="EMBL" id="CP003607">
    <property type="protein sequence ID" value="AFY81190.1"/>
    <property type="molecule type" value="Genomic_DNA"/>
</dbReference>
<name>K9TF79_9CYAN</name>
<proteinExistence type="predicted"/>
<evidence type="ECO:0000313" key="2">
    <source>
        <dbReference type="Proteomes" id="UP000010367"/>
    </source>
</evidence>
<organism evidence="1 2">
    <name type="scientific">Oscillatoria acuminata PCC 6304</name>
    <dbReference type="NCBI Taxonomy" id="56110"/>
    <lineage>
        <taxon>Bacteria</taxon>
        <taxon>Bacillati</taxon>
        <taxon>Cyanobacteriota</taxon>
        <taxon>Cyanophyceae</taxon>
        <taxon>Oscillatoriophycideae</taxon>
        <taxon>Oscillatoriales</taxon>
        <taxon>Oscillatoriaceae</taxon>
        <taxon>Oscillatoria</taxon>
    </lineage>
</organism>
<reference evidence="1 2" key="1">
    <citation type="submission" date="2012-06" db="EMBL/GenBank/DDBJ databases">
        <title>Finished chromosome of genome of Oscillatoria acuminata PCC 6304.</title>
        <authorList>
            <consortium name="US DOE Joint Genome Institute"/>
            <person name="Gugger M."/>
            <person name="Coursin T."/>
            <person name="Rippka R."/>
            <person name="Tandeau De Marsac N."/>
            <person name="Huntemann M."/>
            <person name="Wei C.-L."/>
            <person name="Han J."/>
            <person name="Detter J.C."/>
            <person name="Han C."/>
            <person name="Tapia R."/>
            <person name="Davenport K."/>
            <person name="Daligault H."/>
            <person name="Erkkila T."/>
            <person name="Gu W."/>
            <person name="Munk A.C.C."/>
            <person name="Teshima H."/>
            <person name="Xu Y."/>
            <person name="Chain P."/>
            <person name="Chen A."/>
            <person name="Krypides N."/>
            <person name="Mavromatis K."/>
            <person name="Markowitz V."/>
            <person name="Szeto E."/>
            <person name="Ivanova N."/>
            <person name="Mikhailova N."/>
            <person name="Ovchinnikova G."/>
            <person name="Pagani I."/>
            <person name="Pati A."/>
            <person name="Goodwin L."/>
            <person name="Peters L."/>
            <person name="Pitluck S."/>
            <person name="Woyke T."/>
            <person name="Kerfeld C."/>
        </authorList>
    </citation>
    <scope>NUCLEOTIDE SEQUENCE [LARGE SCALE GENOMIC DNA]</scope>
    <source>
        <strain evidence="1 2">PCC 6304</strain>
    </source>
</reference>
<sequence>MSGNSGWEKMGQEIQERLGQATPNTDIKSAKIFKNQILKTLTKASDEQILKTKPHEIHKLLKLQKSGEHGKGVFEIMGGQRNFKRSRDLPHFERADRCWFDFAIFIDENPKQPQVLGFNFEIRFPEDFSVKFLRFDLNTPGHDNDQRGIRFHLHPGHDDLMIPSPPLCPLEILHLFLYGLPIPDRPRSI</sequence>
<gene>
    <name evidence="1" type="ORF">Oscil6304_1485</name>
</gene>
<dbReference type="AlphaFoldDB" id="K9TF79"/>
<dbReference type="Proteomes" id="UP000010367">
    <property type="component" value="Chromosome"/>
</dbReference>
<keyword evidence="2" id="KW-1185">Reference proteome</keyword>
<dbReference type="RefSeq" id="WP_015147837.1">
    <property type="nucleotide sequence ID" value="NC_019693.1"/>
</dbReference>